<proteinExistence type="predicted"/>
<dbReference type="RefSeq" id="XP_018000293.1">
    <property type="nucleotide sequence ID" value="XM_018147870.1"/>
</dbReference>
<dbReference type="Proteomes" id="UP000038010">
    <property type="component" value="Unassembled WGS sequence"/>
</dbReference>
<evidence type="ECO:0000313" key="3">
    <source>
        <dbReference type="Proteomes" id="UP000038010"/>
    </source>
</evidence>
<evidence type="ECO:0000256" key="1">
    <source>
        <dbReference type="SAM" id="MobiDB-lite"/>
    </source>
</evidence>
<keyword evidence="3" id="KW-1185">Reference proteome</keyword>
<dbReference type="VEuPathDB" id="FungiDB:AB675_7499"/>
<comment type="caution">
    <text evidence="2">The sequence shown here is derived from an EMBL/GenBank/DDBJ whole genome shotgun (WGS) entry which is preliminary data.</text>
</comment>
<gene>
    <name evidence="2" type="ORF">AB675_7499</name>
</gene>
<organism evidence="2 3">
    <name type="scientific">Cyphellophora attinorum</name>
    <dbReference type="NCBI Taxonomy" id="1664694"/>
    <lineage>
        <taxon>Eukaryota</taxon>
        <taxon>Fungi</taxon>
        <taxon>Dikarya</taxon>
        <taxon>Ascomycota</taxon>
        <taxon>Pezizomycotina</taxon>
        <taxon>Eurotiomycetes</taxon>
        <taxon>Chaetothyriomycetidae</taxon>
        <taxon>Chaetothyriales</taxon>
        <taxon>Cyphellophoraceae</taxon>
        <taxon>Cyphellophora</taxon>
    </lineage>
</organism>
<name>A0A0N1NYK7_9EURO</name>
<accession>A0A0N1NYK7</accession>
<dbReference type="EMBL" id="LFJN01000012">
    <property type="protein sequence ID" value="KPI40330.1"/>
    <property type="molecule type" value="Genomic_DNA"/>
</dbReference>
<dbReference type="AlphaFoldDB" id="A0A0N1NYK7"/>
<protein>
    <submittedName>
        <fullName evidence="2">Uncharacterized protein</fullName>
    </submittedName>
</protein>
<sequence length="127" mass="15227">MNASTVNRMPSLARSATTFEDLPTEIRQYILDLAIPKTSITKIDGIEMVFLEWVPRWMEGLTRVARHWPDLVRPTFHRRVIIYLEKHYGLERYGIRRQRDHLTERRLEEIEQSRKADRDSEEIHVKV</sequence>
<dbReference type="GeneID" id="28739750"/>
<evidence type="ECO:0000313" key="2">
    <source>
        <dbReference type="EMBL" id="KPI40330.1"/>
    </source>
</evidence>
<feature type="region of interest" description="Disordered" evidence="1">
    <location>
        <begin position="106"/>
        <end position="127"/>
    </location>
</feature>
<reference evidence="2 3" key="1">
    <citation type="submission" date="2015-06" db="EMBL/GenBank/DDBJ databases">
        <title>Draft genome of the ant-associated black yeast Phialophora attae CBS 131958.</title>
        <authorList>
            <person name="Moreno L.F."/>
            <person name="Stielow B.J."/>
            <person name="de Hoog S."/>
            <person name="Vicente V.A."/>
            <person name="Weiss V.A."/>
            <person name="de Vries M."/>
            <person name="Cruz L.M."/>
            <person name="Souza E.M."/>
        </authorList>
    </citation>
    <scope>NUCLEOTIDE SEQUENCE [LARGE SCALE GENOMIC DNA]</scope>
    <source>
        <strain evidence="2 3">CBS 131958</strain>
    </source>
</reference>